<evidence type="ECO:0000256" key="2">
    <source>
        <dbReference type="ARBA" id="ARBA00023015"/>
    </source>
</evidence>
<dbReference type="SUPFAM" id="SSF48452">
    <property type="entry name" value="TPR-like"/>
    <property type="match status" value="2"/>
</dbReference>
<dbReference type="SUPFAM" id="SSF46894">
    <property type="entry name" value="C-terminal effector domain of the bipartite response regulators"/>
    <property type="match status" value="1"/>
</dbReference>
<gene>
    <name evidence="8" type="ORF">GCM10023215_30980</name>
</gene>
<feature type="compositionally biased region" description="Basic and acidic residues" evidence="5">
    <location>
        <begin position="631"/>
        <end position="648"/>
    </location>
</feature>
<organism evidence="8 9">
    <name type="scientific">Pseudonocardia yuanmonensis</name>
    <dbReference type="NCBI Taxonomy" id="1095914"/>
    <lineage>
        <taxon>Bacteria</taxon>
        <taxon>Bacillati</taxon>
        <taxon>Actinomycetota</taxon>
        <taxon>Actinomycetes</taxon>
        <taxon>Pseudonocardiales</taxon>
        <taxon>Pseudonocardiaceae</taxon>
        <taxon>Pseudonocardia</taxon>
    </lineage>
</organism>
<dbReference type="PANTHER" id="PTHR35807:SF1">
    <property type="entry name" value="TRANSCRIPTIONAL REGULATOR REDD"/>
    <property type="match status" value="1"/>
</dbReference>
<dbReference type="Pfam" id="PF03704">
    <property type="entry name" value="BTAD"/>
    <property type="match status" value="1"/>
</dbReference>
<feature type="region of interest" description="Disordered" evidence="5">
    <location>
        <begin position="620"/>
        <end position="648"/>
    </location>
</feature>
<dbReference type="InterPro" id="IPR051677">
    <property type="entry name" value="AfsR-DnrI-RedD_regulator"/>
</dbReference>
<evidence type="ECO:0000259" key="6">
    <source>
        <dbReference type="SMART" id="SM00862"/>
    </source>
</evidence>
<dbReference type="InterPro" id="IPR011990">
    <property type="entry name" value="TPR-like_helical_dom_sf"/>
</dbReference>
<accession>A0ABP8WMZ9</accession>
<evidence type="ECO:0000256" key="4">
    <source>
        <dbReference type="ARBA" id="ARBA00023163"/>
    </source>
</evidence>
<keyword evidence="2" id="KW-0805">Transcription regulation</keyword>
<dbReference type="PANTHER" id="PTHR35807">
    <property type="entry name" value="TRANSCRIPTIONAL REGULATOR REDD-RELATED"/>
    <property type="match status" value="1"/>
</dbReference>
<evidence type="ECO:0000313" key="8">
    <source>
        <dbReference type="EMBL" id="GAA4691795.1"/>
    </source>
</evidence>
<evidence type="ECO:0008006" key="10">
    <source>
        <dbReference type="Google" id="ProtNLM"/>
    </source>
</evidence>
<keyword evidence="4" id="KW-0804">Transcription</keyword>
<proteinExistence type="inferred from homology"/>
<dbReference type="EMBL" id="BAABIC010000009">
    <property type="protein sequence ID" value="GAA4691795.1"/>
    <property type="molecule type" value="Genomic_DNA"/>
</dbReference>
<evidence type="ECO:0000256" key="1">
    <source>
        <dbReference type="ARBA" id="ARBA00005820"/>
    </source>
</evidence>
<reference evidence="9" key="1">
    <citation type="journal article" date="2019" name="Int. J. Syst. Evol. Microbiol.">
        <title>The Global Catalogue of Microorganisms (GCM) 10K type strain sequencing project: providing services to taxonomists for standard genome sequencing and annotation.</title>
        <authorList>
            <consortium name="The Broad Institute Genomics Platform"/>
            <consortium name="The Broad Institute Genome Sequencing Center for Infectious Disease"/>
            <person name="Wu L."/>
            <person name="Ma J."/>
        </authorList>
    </citation>
    <scope>NUCLEOTIDE SEQUENCE [LARGE SCALE GENOMIC DNA]</scope>
    <source>
        <strain evidence="9">JCM 18055</strain>
    </source>
</reference>
<evidence type="ECO:0000256" key="3">
    <source>
        <dbReference type="ARBA" id="ARBA00023125"/>
    </source>
</evidence>
<dbReference type="RefSeq" id="WP_345381206.1">
    <property type="nucleotide sequence ID" value="NZ_BAABIC010000009.1"/>
</dbReference>
<dbReference type="Gene3D" id="1.10.10.10">
    <property type="entry name" value="Winged helix-like DNA-binding domain superfamily/Winged helix DNA-binding domain"/>
    <property type="match status" value="1"/>
</dbReference>
<keyword evidence="9" id="KW-1185">Reference proteome</keyword>
<name>A0ABP8WMZ9_9PSEU</name>
<evidence type="ECO:0000259" key="7">
    <source>
        <dbReference type="SMART" id="SM01043"/>
    </source>
</evidence>
<feature type="domain" description="OmpR/PhoB-type" evidence="6">
    <location>
        <begin position="18"/>
        <end position="89"/>
    </location>
</feature>
<dbReference type="InterPro" id="IPR005158">
    <property type="entry name" value="BTAD"/>
</dbReference>
<evidence type="ECO:0000256" key="5">
    <source>
        <dbReference type="SAM" id="MobiDB-lite"/>
    </source>
</evidence>
<dbReference type="SMART" id="SM00862">
    <property type="entry name" value="Trans_reg_C"/>
    <property type="match status" value="1"/>
</dbReference>
<dbReference type="SMART" id="SM01043">
    <property type="entry name" value="BTAD"/>
    <property type="match status" value="1"/>
</dbReference>
<comment type="similarity">
    <text evidence="1">Belongs to the AfsR/DnrI/RedD regulatory family.</text>
</comment>
<dbReference type="Proteomes" id="UP001500325">
    <property type="component" value="Unassembled WGS sequence"/>
</dbReference>
<comment type="caution">
    <text evidence="8">The sequence shown here is derived from an EMBL/GenBank/DDBJ whole genome shotgun (WGS) entry which is preliminary data.</text>
</comment>
<sequence>MTPRFLVLGPPAVLTVDGRAVTLTGRRDRTILAALLARRNRTVPVDVLAEAGWGAEGGWTPNALQARISHLRRLVGPDRIVREGGHYLLRTGPDEGDDDLLREALDRARGQLGAGAPKEAVAALEEGLALVRGEPYEGAATCAAVAPAAGRLRELLVAVREVHARAVLEAGDARGAVDLAAALVAEDPLRQHAQAVLVEALDRDGRRAEALAGYERARRVLAEAAGLEPAPELRAVQARILADERSSARPEAAGPGVLQPPDMIRWLARHGHRRAALDLAVRCAWGWWLAGDRGRGRRLLLDLLDDRPDSTTARLWAAALAAHDRDEPAALAEVRTLLDGRLAAGGRIESSVDGLALLVLADRHAERGEPDRATALLAAARPAVEAVGDPWGTALDDLVHARVRLAAGRADEAQARASAALAVFESLPDAAGRMRALELLGYLDEVAGDLGRAARRYGDALLLAVQGGWPHAQCHLSVRLGSVTDLLGDHPGGRQRLAEATALARRVASPSLLAWAVNTLALVDARAGDRAAAERGHRQALGWYRYAGSVAGVALTAAALARVSAPARAAVLLDQAERAAVATRDPRAVAYVVEGRALAARTDERARHFVALARRLRTEAGRPRVPGEQPDLDRLEERLRNRPGPADR</sequence>
<protein>
    <recommendedName>
        <fullName evidence="10">DNA-binding SARP family transcriptional activator</fullName>
    </recommendedName>
</protein>
<feature type="domain" description="Bacterial transcriptional activator" evidence="7">
    <location>
        <begin position="96"/>
        <end position="241"/>
    </location>
</feature>
<evidence type="ECO:0000313" key="9">
    <source>
        <dbReference type="Proteomes" id="UP001500325"/>
    </source>
</evidence>
<keyword evidence="3" id="KW-0238">DNA-binding</keyword>
<dbReference type="Gene3D" id="1.25.40.10">
    <property type="entry name" value="Tetratricopeptide repeat domain"/>
    <property type="match status" value="2"/>
</dbReference>
<dbReference type="InterPro" id="IPR036388">
    <property type="entry name" value="WH-like_DNA-bd_sf"/>
</dbReference>
<dbReference type="InterPro" id="IPR001867">
    <property type="entry name" value="OmpR/PhoB-type_DNA-bd"/>
</dbReference>
<dbReference type="InterPro" id="IPR016032">
    <property type="entry name" value="Sig_transdc_resp-reg_C-effctor"/>
</dbReference>